<dbReference type="RefSeq" id="WP_097153742.1">
    <property type="nucleotide sequence ID" value="NZ_OBEL01000002.1"/>
</dbReference>
<keyword evidence="3" id="KW-1185">Reference proteome</keyword>
<evidence type="ECO:0000256" key="1">
    <source>
        <dbReference type="SAM" id="Phobius"/>
    </source>
</evidence>
<dbReference type="Proteomes" id="UP000219439">
    <property type="component" value="Unassembled WGS sequence"/>
</dbReference>
<dbReference type="EMBL" id="OBEL01000002">
    <property type="protein sequence ID" value="SNZ19390.1"/>
    <property type="molecule type" value="Genomic_DNA"/>
</dbReference>
<protein>
    <submittedName>
        <fullName evidence="2">Uncharacterized protein</fullName>
    </submittedName>
</protein>
<name>A0A285PCB6_9HYPH</name>
<evidence type="ECO:0000313" key="3">
    <source>
        <dbReference type="Proteomes" id="UP000219439"/>
    </source>
</evidence>
<feature type="transmembrane region" description="Helical" evidence="1">
    <location>
        <begin position="72"/>
        <end position="93"/>
    </location>
</feature>
<organism evidence="2 3">
    <name type="scientific">Cohaesibacter gelatinilyticus</name>
    <dbReference type="NCBI Taxonomy" id="372072"/>
    <lineage>
        <taxon>Bacteria</taxon>
        <taxon>Pseudomonadati</taxon>
        <taxon>Pseudomonadota</taxon>
        <taxon>Alphaproteobacteria</taxon>
        <taxon>Hyphomicrobiales</taxon>
        <taxon>Cohaesibacteraceae</taxon>
    </lineage>
</organism>
<accession>A0A285PCB6</accession>
<feature type="transmembrane region" description="Helical" evidence="1">
    <location>
        <begin position="41"/>
        <end position="66"/>
    </location>
</feature>
<keyword evidence="1" id="KW-0812">Transmembrane</keyword>
<reference evidence="2 3" key="1">
    <citation type="submission" date="2017-09" db="EMBL/GenBank/DDBJ databases">
        <authorList>
            <person name="Ehlers B."/>
            <person name="Leendertz F.H."/>
        </authorList>
    </citation>
    <scope>NUCLEOTIDE SEQUENCE [LARGE SCALE GENOMIC DNA]</scope>
    <source>
        <strain evidence="2 3">DSM 18289</strain>
    </source>
</reference>
<feature type="transmembrane region" description="Helical" evidence="1">
    <location>
        <begin position="6"/>
        <end position="29"/>
    </location>
</feature>
<evidence type="ECO:0000313" key="2">
    <source>
        <dbReference type="EMBL" id="SNZ19390.1"/>
    </source>
</evidence>
<keyword evidence="1" id="KW-1133">Transmembrane helix</keyword>
<sequence>MSKPLIIVAHLALVLATPYWIFVVVFAPLVMGGQVVPVMSYLLLGLLYLGPVASLICLVVLWGAIWKGRKDIAHGAAWGLIFVQLGAGILAILS</sequence>
<proteinExistence type="predicted"/>
<keyword evidence="1" id="KW-0472">Membrane</keyword>
<dbReference type="AlphaFoldDB" id="A0A285PCB6"/>
<gene>
    <name evidence="2" type="ORF">SAMN06265368_2475</name>
</gene>